<dbReference type="InterPro" id="IPR050664">
    <property type="entry name" value="Octanoyltrans_LipM/LipL"/>
</dbReference>
<dbReference type="PROSITE" id="PS51733">
    <property type="entry name" value="BPL_LPL_CATALYTIC"/>
    <property type="match status" value="1"/>
</dbReference>
<organism evidence="2 3">
    <name type="scientific">Streptomyces fumanus</name>
    <dbReference type="NCBI Taxonomy" id="67302"/>
    <lineage>
        <taxon>Bacteria</taxon>
        <taxon>Bacillati</taxon>
        <taxon>Actinomycetota</taxon>
        <taxon>Actinomycetes</taxon>
        <taxon>Kitasatosporales</taxon>
        <taxon>Streptomycetaceae</taxon>
        <taxon>Streptomyces</taxon>
    </lineage>
</organism>
<dbReference type="InterPro" id="IPR004143">
    <property type="entry name" value="BPL_LPL_catalytic"/>
</dbReference>
<proteinExistence type="predicted"/>
<accession>A0A919EBI9</accession>
<dbReference type="Gene3D" id="3.30.390.50">
    <property type="entry name" value="CO dehydrogenase flavoprotein, C-terminal domain"/>
    <property type="match status" value="1"/>
</dbReference>
<name>A0A919EBI9_9ACTN</name>
<dbReference type="PANTHER" id="PTHR43679">
    <property type="entry name" value="OCTANOYLTRANSFERASE LIPM-RELATED"/>
    <property type="match status" value="1"/>
</dbReference>
<reference evidence="2" key="2">
    <citation type="submission" date="2020-09" db="EMBL/GenBank/DDBJ databases">
        <authorList>
            <person name="Sun Q."/>
            <person name="Ohkuma M."/>
        </authorList>
    </citation>
    <scope>NUCLEOTIDE SEQUENCE</scope>
    <source>
        <strain evidence="2">JCM 4477</strain>
    </source>
</reference>
<evidence type="ECO:0000313" key="3">
    <source>
        <dbReference type="Proteomes" id="UP000630718"/>
    </source>
</evidence>
<dbReference type="PANTHER" id="PTHR43679:SF2">
    <property type="entry name" value="OCTANOYL-[GCVH]:PROTEIN N-OCTANOYLTRANSFERASE"/>
    <property type="match status" value="1"/>
</dbReference>
<dbReference type="Proteomes" id="UP000630718">
    <property type="component" value="Unassembled WGS sequence"/>
</dbReference>
<reference evidence="2" key="1">
    <citation type="journal article" date="2014" name="Int. J. Syst. Evol. Microbiol.">
        <title>Complete genome sequence of Corynebacterium casei LMG S-19264T (=DSM 44701T), isolated from a smear-ripened cheese.</title>
        <authorList>
            <consortium name="US DOE Joint Genome Institute (JGI-PGF)"/>
            <person name="Walter F."/>
            <person name="Albersmeier A."/>
            <person name="Kalinowski J."/>
            <person name="Ruckert C."/>
        </authorList>
    </citation>
    <scope>NUCLEOTIDE SEQUENCE</scope>
    <source>
        <strain evidence="2">JCM 4477</strain>
    </source>
</reference>
<evidence type="ECO:0000259" key="1">
    <source>
        <dbReference type="PROSITE" id="PS51733"/>
    </source>
</evidence>
<sequence>MYVSVRMPEQRARDAYSALEGNEAVHGEYKVPGGKLVVVDLDVEDGVLRNVRVAGDFFLEPDEALLSINAALEGSPASTDAAGLAARITAALPESTVMLGLTAEGVGTAVRRALAHATEWSDYDWQLVHREPQAPALHMALDEVITAEVAAGRRAPTLRVWEWASPAVVIGSFQSLRNEVDPEGAAKHGITVVRRISGGGAMFVEPMSTITYSLSVPESLVSGLSFADSYAYLDDWVLGALGDMGIRAWYQPLNDIATEAGKIAGAAQKRVVGPDGGPGAVLHHVTMSYDIDADKMLEVLRIGKEKMSDKGTRSAKKRVDPLRRQTGLAREQVIENMVASFRSRYGLTTGDITAEEMARAEELVRTKFATEEWTARVP</sequence>
<feature type="domain" description="BPL/LPL catalytic" evidence="1">
    <location>
        <begin position="152"/>
        <end position="349"/>
    </location>
</feature>
<protein>
    <submittedName>
        <fullName evidence="2">Lipoate--protein ligase A</fullName>
    </submittedName>
</protein>
<keyword evidence="2" id="KW-0436">Ligase</keyword>
<dbReference type="EMBL" id="BNBI01000024">
    <property type="protein sequence ID" value="GHF33994.1"/>
    <property type="molecule type" value="Genomic_DNA"/>
</dbReference>
<dbReference type="SUPFAM" id="SSF55681">
    <property type="entry name" value="Class II aaRS and biotin synthetases"/>
    <property type="match status" value="1"/>
</dbReference>
<dbReference type="CDD" id="cd16443">
    <property type="entry name" value="LplA"/>
    <property type="match status" value="1"/>
</dbReference>
<evidence type="ECO:0000313" key="2">
    <source>
        <dbReference type="EMBL" id="GHF33994.1"/>
    </source>
</evidence>
<dbReference type="GO" id="GO:0016874">
    <property type="term" value="F:ligase activity"/>
    <property type="evidence" value="ECO:0007669"/>
    <property type="project" value="UniProtKB-KW"/>
</dbReference>
<keyword evidence="3" id="KW-1185">Reference proteome</keyword>
<dbReference type="InterPro" id="IPR045864">
    <property type="entry name" value="aa-tRNA-synth_II/BPL/LPL"/>
</dbReference>
<dbReference type="Gene3D" id="3.30.930.10">
    <property type="entry name" value="Bira Bifunctional Protein, Domain 2"/>
    <property type="match status" value="1"/>
</dbReference>
<dbReference type="AlphaFoldDB" id="A0A919EBI9"/>
<comment type="caution">
    <text evidence="2">The sequence shown here is derived from an EMBL/GenBank/DDBJ whole genome shotgun (WGS) entry which is preliminary data.</text>
</comment>
<gene>
    <name evidence="2" type="ORF">GCM10018772_69530</name>
</gene>
<dbReference type="Pfam" id="PF21948">
    <property type="entry name" value="LplA-B_cat"/>
    <property type="match status" value="1"/>
</dbReference>